<protein>
    <submittedName>
        <fullName evidence="4">C/D box methylation guide ribonucleoprotein complex aNOP56 subunit</fullName>
    </submittedName>
</protein>
<dbReference type="PANTHER" id="PTHR10894">
    <property type="entry name" value="NUCLEOLAR PROTEIN 5 NUCLEOLAR PROTEIN NOP5 NOP58"/>
    <property type="match status" value="1"/>
</dbReference>
<feature type="compositionally biased region" description="Basic and acidic residues" evidence="2">
    <location>
        <begin position="411"/>
        <end position="435"/>
    </location>
</feature>
<dbReference type="InterPro" id="IPR048896">
    <property type="entry name" value="Nop5_56-rel_N"/>
</dbReference>
<organism evidence="4">
    <name type="scientific">Candidatus Methanomethylicus mesodigestus</name>
    <dbReference type="NCBI Taxonomy" id="1867258"/>
    <lineage>
        <taxon>Archaea</taxon>
        <taxon>Thermoproteota</taxon>
        <taxon>Methanosuratincolia</taxon>
        <taxon>Candidatus Methanomethylicales</taxon>
        <taxon>Candidatus Methanomethylicaceae</taxon>
        <taxon>Candidatus Methanomethylicus</taxon>
    </lineage>
</organism>
<dbReference type="SMART" id="SM00931">
    <property type="entry name" value="NOSIC"/>
    <property type="match status" value="1"/>
</dbReference>
<dbReference type="PROSITE" id="PS51358">
    <property type="entry name" value="NOP"/>
    <property type="match status" value="1"/>
</dbReference>
<feature type="region of interest" description="Disordered" evidence="2">
    <location>
        <begin position="403"/>
        <end position="450"/>
    </location>
</feature>
<sequence length="450" mass="50836">MSTISMAKIPTFINVHAIKWKWCRVLRCYIVESYMGFFAYNDDLKLIKWRPFPSPEEAVDQLSVLERTGSSSDLEILIHDLKEMGFDEFVFEDEQEGKVAKAKHGISSSVTYPSDGGRVFRASIANAAAAAGIKPKAKDKFMKEVAEALARLKVKSASEKRDRLVAQAVSALDELDKNVNISTSRVREWYGLHFPELDALVPDHKQYMNIVVQLGDRSGFDLGRVEAIVQSENKSKAIVEMAQKSMGASISPNDMEKIISLASVNLKVYDERDAIEKYIDDTMKEVAPNVREIVGASLGARLIALAGSLENLAKKPASTIQVLGAEKALFRSLKTGARPPKHGIIFQHQYLHSAERWQRGKIARALAGKLSIAARVDAFGGQDVSSKLKESLEKRVAEIKKKYSKPPIRPQRREFQQRQKFGRGDRFNRDRDRWGKKQRFDKKWRGNKRW</sequence>
<dbReference type="InterPro" id="IPR029012">
    <property type="entry name" value="Helix_hairpin_bin_sf"/>
</dbReference>
<evidence type="ECO:0000256" key="1">
    <source>
        <dbReference type="ARBA" id="ARBA00009211"/>
    </source>
</evidence>
<feature type="compositionally biased region" description="Basic residues" evidence="2">
    <location>
        <begin position="436"/>
        <end position="450"/>
    </location>
</feature>
<comment type="similarity">
    <text evidence="1">Belongs to the NOP5/NOP56 family.</text>
</comment>
<dbReference type="InterPro" id="IPR042239">
    <property type="entry name" value="Nop_C"/>
</dbReference>
<name>A0A7C3IMA1_9CREN</name>
<dbReference type="InterPro" id="IPR012976">
    <property type="entry name" value="NOSIC"/>
</dbReference>
<evidence type="ECO:0000313" key="4">
    <source>
        <dbReference type="EMBL" id="HFK21051.1"/>
    </source>
</evidence>
<accession>A0A7C3IMA1</accession>
<dbReference type="GO" id="GO:0031428">
    <property type="term" value="C:box C/D methylation guide snoRNP complex"/>
    <property type="evidence" value="ECO:0007669"/>
    <property type="project" value="InterPro"/>
</dbReference>
<dbReference type="Pfam" id="PF21572">
    <property type="entry name" value="Nop5_56-rel_N_Arc"/>
    <property type="match status" value="1"/>
</dbReference>
<dbReference type="SUPFAM" id="SSF89124">
    <property type="entry name" value="Nop domain"/>
    <property type="match status" value="1"/>
</dbReference>
<keyword evidence="4" id="KW-0687">Ribonucleoprotein</keyword>
<dbReference type="EMBL" id="DSTX01000012">
    <property type="protein sequence ID" value="HFK21051.1"/>
    <property type="molecule type" value="Genomic_DNA"/>
</dbReference>
<evidence type="ECO:0000259" key="3">
    <source>
        <dbReference type="PROSITE" id="PS51358"/>
    </source>
</evidence>
<dbReference type="Pfam" id="PF01798">
    <property type="entry name" value="Nop"/>
    <property type="match status" value="1"/>
</dbReference>
<proteinExistence type="inferred from homology"/>
<dbReference type="Gene3D" id="1.10.287.660">
    <property type="entry name" value="Helix hairpin bin"/>
    <property type="match status" value="1"/>
</dbReference>
<feature type="domain" description="Nop" evidence="3">
    <location>
        <begin position="286"/>
        <end position="401"/>
    </location>
</feature>
<reference evidence="4" key="1">
    <citation type="journal article" date="2020" name="mSystems">
        <title>Genome- and Community-Level Interaction Insights into Carbon Utilization and Element Cycling Functions of Hydrothermarchaeota in Hydrothermal Sediment.</title>
        <authorList>
            <person name="Zhou Z."/>
            <person name="Liu Y."/>
            <person name="Xu W."/>
            <person name="Pan J."/>
            <person name="Luo Z.H."/>
            <person name="Li M."/>
        </authorList>
    </citation>
    <scope>NUCLEOTIDE SEQUENCE [LARGE SCALE GENOMIC DNA]</scope>
    <source>
        <strain evidence="4">SpSt-468</strain>
    </source>
</reference>
<dbReference type="FunFam" id="1.10.246.90:FF:000007">
    <property type="entry name" value="Pre mRNA splicing protein"/>
    <property type="match status" value="1"/>
</dbReference>
<dbReference type="GO" id="GO:0030515">
    <property type="term" value="F:snoRNA binding"/>
    <property type="evidence" value="ECO:0007669"/>
    <property type="project" value="InterPro"/>
</dbReference>
<dbReference type="Gene3D" id="1.10.150.460">
    <property type="match status" value="1"/>
</dbReference>
<dbReference type="Gene3D" id="3.30.420.220">
    <property type="match status" value="1"/>
</dbReference>
<dbReference type="InterPro" id="IPR047099">
    <property type="entry name" value="Nop5_N_sf"/>
</dbReference>
<dbReference type="Gene3D" id="1.10.246.90">
    <property type="entry name" value="Nop domain"/>
    <property type="match status" value="1"/>
</dbReference>
<dbReference type="PANTHER" id="PTHR10894:SF0">
    <property type="entry name" value="NUCLEOLAR PROTEIN 56"/>
    <property type="match status" value="1"/>
</dbReference>
<dbReference type="InterPro" id="IPR002687">
    <property type="entry name" value="Nop_dom"/>
</dbReference>
<comment type="caution">
    <text evidence="4">The sequence shown here is derived from an EMBL/GenBank/DDBJ whole genome shotgun (WGS) entry which is preliminary data.</text>
</comment>
<gene>
    <name evidence="4" type="ORF">ENS19_07255</name>
</gene>
<dbReference type="InterPro" id="IPR045056">
    <property type="entry name" value="Nop56/Nop58"/>
</dbReference>
<evidence type="ECO:0000256" key="2">
    <source>
        <dbReference type="SAM" id="MobiDB-lite"/>
    </source>
</evidence>
<dbReference type="AlphaFoldDB" id="A0A7C3IMA1"/>
<dbReference type="InterPro" id="IPR036070">
    <property type="entry name" value="Nop_dom_sf"/>
</dbReference>